<dbReference type="EMBL" id="JBIMZQ010000032">
    <property type="protein sequence ID" value="KAL3662271.1"/>
    <property type="molecule type" value="Genomic_DNA"/>
</dbReference>
<gene>
    <name evidence="1" type="ORF">V7S43_012599</name>
</gene>
<organism evidence="1 2">
    <name type="scientific">Phytophthora oleae</name>
    <dbReference type="NCBI Taxonomy" id="2107226"/>
    <lineage>
        <taxon>Eukaryota</taxon>
        <taxon>Sar</taxon>
        <taxon>Stramenopiles</taxon>
        <taxon>Oomycota</taxon>
        <taxon>Peronosporomycetes</taxon>
        <taxon>Peronosporales</taxon>
        <taxon>Peronosporaceae</taxon>
        <taxon>Phytophthora</taxon>
    </lineage>
</organism>
<proteinExistence type="predicted"/>
<evidence type="ECO:0000313" key="2">
    <source>
        <dbReference type="Proteomes" id="UP001632037"/>
    </source>
</evidence>
<evidence type="ECO:0000313" key="1">
    <source>
        <dbReference type="EMBL" id="KAL3662271.1"/>
    </source>
</evidence>
<sequence>MMQRAKLMSSVGLIPAKQEINEALSALEASPSNTQSVYTNVTRIFNALADHPQAQLVVGSTLATQQSVQLIQKLVRMHLREEEVQWTLSRVIYLACQTSTRFQCQAGKLDLWNDLFDMRSTHTESVRVQESSLRASEALFRSNEFHATKLQPQKLLDDLLNVMDRFSRVQTPQRRAHKLVVLALRVLVAMYLSPRPTGLMLFSGNCPAEGEKWAIEISRRMLDSFAIFNREIDSIRSLLDMALILVRQYPVQTMGSLFSPENSDITSWFTAVIEKWKAQAEVMNALFTPLTHIFALPHKTIGEDVLVALADKLILDHNLLDVVCGVIDHYHHRTNEVKGTQHDAVVLVLLETTRLARQWSERPKLLLRFEALRSVKVTLLPVLIEHLQMHSKAPLSPKPLVFVLEVLLILRYLAESHSLRHVLVGSESLQASLKWLHCGSFAGDDGDLDALVAREARSLSRLVAIGVVVAPKDNSRSTIVVSKAAVVVAKRRQLQAKAETLAAYGIAKR</sequence>
<dbReference type="Proteomes" id="UP001632037">
    <property type="component" value="Unassembled WGS sequence"/>
</dbReference>
<protein>
    <submittedName>
        <fullName evidence="1">Uncharacterized protein</fullName>
    </submittedName>
</protein>
<accession>A0ABD3F712</accession>
<comment type="caution">
    <text evidence="1">The sequence shown here is derived from an EMBL/GenBank/DDBJ whole genome shotgun (WGS) entry which is preliminary data.</text>
</comment>
<name>A0ABD3F712_9STRA</name>
<dbReference type="AlphaFoldDB" id="A0ABD3F712"/>
<reference evidence="1 2" key="1">
    <citation type="submission" date="2024-09" db="EMBL/GenBank/DDBJ databases">
        <title>Genome sequencing and assembly of Phytophthora oleae, isolate VK10A, causative agent of rot of olive drupes.</title>
        <authorList>
            <person name="Conti Taguali S."/>
            <person name="Riolo M."/>
            <person name="La Spada F."/>
            <person name="Cacciola S.O."/>
            <person name="Dionisio G."/>
        </authorList>
    </citation>
    <scope>NUCLEOTIDE SEQUENCE [LARGE SCALE GENOMIC DNA]</scope>
    <source>
        <strain evidence="1 2">VK10A</strain>
    </source>
</reference>
<keyword evidence="2" id="KW-1185">Reference proteome</keyword>